<accession>A0A2P2NGJ7</accession>
<feature type="region of interest" description="Disordered" evidence="1">
    <location>
        <begin position="1"/>
        <end position="36"/>
    </location>
</feature>
<name>A0A2P2NGJ7_RHIMU</name>
<dbReference type="EMBL" id="GGEC01061095">
    <property type="protein sequence ID" value="MBX41579.1"/>
    <property type="molecule type" value="Transcribed_RNA"/>
</dbReference>
<organism evidence="2">
    <name type="scientific">Rhizophora mucronata</name>
    <name type="common">Asiatic mangrove</name>
    <dbReference type="NCBI Taxonomy" id="61149"/>
    <lineage>
        <taxon>Eukaryota</taxon>
        <taxon>Viridiplantae</taxon>
        <taxon>Streptophyta</taxon>
        <taxon>Embryophyta</taxon>
        <taxon>Tracheophyta</taxon>
        <taxon>Spermatophyta</taxon>
        <taxon>Magnoliopsida</taxon>
        <taxon>eudicotyledons</taxon>
        <taxon>Gunneridae</taxon>
        <taxon>Pentapetalae</taxon>
        <taxon>rosids</taxon>
        <taxon>fabids</taxon>
        <taxon>Malpighiales</taxon>
        <taxon>Rhizophoraceae</taxon>
        <taxon>Rhizophora</taxon>
    </lineage>
</organism>
<evidence type="ECO:0000313" key="2">
    <source>
        <dbReference type="EMBL" id="MBX41579.1"/>
    </source>
</evidence>
<dbReference type="AlphaFoldDB" id="A0A2P2NGJ7"/>
<reference evidence="2" key="1">
    <citation type="submission" date="2018-02" db="EMBL/GenBank/DDBJ databases">
        <title>Rhizophora mucronata_Transcriptome.</title>
        <authorList>
            <person name="Meera S.P."/>
            <person name="Sreeshan A."/>
            <person name="Augustine A."/>
        </authorList>
    </citation>
    <scope>NUCLEOTIDE SEQUENCE</scope>
    <source>
        <tissue evidence="2">Leaf</tissue>
    </source>
</reference>
<sequence length="36" mass="4196">MKTQLPDLKIPRTALKSPHSPIIQPQHRTNRETKFS</sequence>
<evidence type="ECO:0000256" key="1">
    <source>
        <dbReference type="SAM" id="MobiDB-lite"/>
    </source>
</evidence>
<proteinExistence type="predicted"/>
<protein>
    <submittedName>
        <fullName evidence="2">Uncharacterized protein</fullName>
    </submittedName>
</protein>